<keyword evidence="1" id="KW-0472">Membrane</keyword>
<protein>
    <submittedName>
        <fullName evidence="2">FixH family protein</fullName>
    </submittedName>
</protein>
<keyword evidence="3" id="KW-1185">Reference proteome</keyword>
<feature type="transmembrane region" description="Helical" evidence="1">
    <location>
        <begin position="20"/>
        <end position="38"/>
    </location>
</feature>
<gene>
    <name evidence="2" type="ORF">L1I30_06980</name>
</gene>
<dbReference type="Proteomes" id="UP001179363">
    <property type="component" value="Unassembled WGS sequence"/>
</dbReference>
<dbReference type="EMBL" id="JAKGTH010000007">
    <property type="protein sequence ID" value="MCF4101403.1"/>
    <property type="molecule type" value="Genomic_DNA"/>
</dbReference>
<accession>A0ABS9EIV3</accession>
<proteinExistence type="predicted"/>
<evidence type="ECO:0000313" key="3">
    <source>
        <dbReference type="Proteomes" id="UP001179363"/>
    </source>
</evidence>
<organism evidence="2 3">
    <name type="scientific">Gillisia lutea</name>
    <dbReference type="NCBI Taxonomy" id="2909668"/>
    <lineage>
        <taxon>Bacteria</taxon>
        <taxon>Pseudomonadati</taxon>
        <taxon>Bacteroidota</taxon>
        <taxon>Flavobacteriia</taxon>
        <taxon>Flavobacteriales</taxon>
        <taxon>Flavobacteriaceae</taxon>
        <taxon>Gillisia</taxon>
    </lineage>
</organism>
<dbReference type="RefSeq" id="WP_236133549.1">
    <property type="nucleotide sequence ID" value="NZ_JAKGTH010000007.1"/>
</dbReference>
<comment type="caution">
    <text evidence="2">The sequence shown here is derived from an EMBL/GenBank/DDBJ whole genome shotgun (WGS) entry which is preliminary data.</text>
</comment>
<keyword evidence="1" id="KW-0812">Transmembrane</keyword>
<name>A0ABS9EIV3_9FLAO</name>
<evidence type="ECO:0000256" key="1">
    <source>
        <dbReference type="SAM" id="Phobius"/>
    </source>
</evidence>
<evidence type="ECO:0000313" key="2">
    <source>
        <dbReference type="EMBL" id="MCF4101403.1"/>
    </source>
</evidence>
<reference evidence="2" key="1">
    <citation type="submission" date="2022-01" db="EMBL/GenBank/DDBJ databases">
        <title>Gillisia lutea sp. nov., isolated from marine plastic residues from the Malvarosa beach (Valencia, Spain).</title>
        <authorList>
            <person name="Vidal-Verdu A."/>
            <person name="Molina-Menor E."/>
            <person name="Satari L."/>
            <person name="Pascual J."/>
            <person name="Pereto J."/>
            <person name="Porcar M."/>
        </authorList>
    </citation>
    <scope>NUCLEOTIDE SEQUENCE</scope>
    <source>
        <strain evidence="2">M10.2A</strain>
    </source>
</reference>
<dbReference type="InterPro" id="IPR008620">
    <property type="entry name" value="FixH"/>
</dbReference>
<dbReference type="Pfam" id="PF05751">
    <property type="entry name" value="FixH"/>
    <property type="match status" value="1"/>
</dbReference>
<sequence length="161" mass="18939">MFNKNYLRMQAKKMKINWGYALVLVMISFMGFILFFVVKISTDKNLDHDLVTEEYYKKEMKLQDDIDAQQNTANMAVQIKGQSSELGYILIFPKSMENVAIKGEITLYRPSNKKLDFSLPLVLTNSQIVIPNEQLLEGRWNITVDWEYQGKKYRYQESIVY</sequence>
<keyword evidence="1" id="KW-1133">Transmembrane helix</keyword>